<keyword evidence="2" id="KW-0067">ATP-binding</keyword>
<gene>
    <name evidence="6" type="ORF">CP373A1_05700</name>
</gene>
<dbReference type="RefSeq" id="WP_034866368.1">
    <property type="nucleotide sequence ID" value="NZ_CABHIH010000001.1"/>
</dbReference>
<dbReference type="PROSITE" id="PS00676">
    <property type="entry name" value="SIGMA54_INTERACT_2"/>
    <property type="match status" value="1"/>
</dbReference>
<evidence type="ECO:0000259" key="4">
    <source>
        <dbReference type="PROSITE" id="PS50045"/>
    </source>
</evidence>
<dbReference type="Pfam" id="PF00874">
    <property type="entry name" value="PRD"/>
    <property type="match status" value="1"/>
</dbReference>
<dbReference type="GO" id="GO:0005524">
    <property type="term" value="F:ATP binding"/>
    <property type="evidence" value="ECO:0007669"/>
    <property type="project" value="UniProtKB-KW"/>
</dbReference>
<dbReference type="GO" id="GO:0006355">
    <property type="term" value="P:regulation of DNA-templated transcription"/>
    <property type="evidence" value="ECO:0007669"/>
    <property type="project" value="InterPro"/>
</dbReference>
<organism evidence="6 7">
    <name type="scientific">Clostridium paraputrificum</name>
    <dbReference type="NCBI Taxonomy" id="29363"/>
    <lineage>
        <taxon>Bacteria</taxon>
        <taxon>Bacillati</taxon>
        <taxon>Bacillota</taxon>
        <taxon>Clostridia</taxon>
        <taxon>Eubacteriales</taxon>
        <taxon>Clostridiaceae</taxon>
        <taxon>Clostridium</taxon>
    </lineage>
</organism>
<dbReference type="SUPFAM" id="SSF46785">
    <property type="entry name" value="Winged helix' DNA-binding domain"/>
    <property type="match status" value="1"/>
</dbReference>
<feature type="domain" description="Sigma-54 factor interaction" evidence="4">
    <location>
        <begin position="78"/>
        <end position="311"/>
    </location>
</feature>
<dbReference type="InterPro" id="IPR036390">
    <property type="entry name" value="WH_DNA-bd_sf"/>
</dbReference>
<dbReference type="SMART" id="SM00382">
    <property type="entry name" value="AAA"/>
    <property type="match status" value="1"/>
</dbReference>
<dbReference type="InterPro" id="IPR011608">
    <property type="entry name" value="PRD"/>
</dbReference>
<dbReference type="Gene3D" id="3.40.50.300">
    <property type="entry name" value="P-loop containing nucleotide triphosphate hydrolases"/>
    <property type="match status" value="1"/>
</dbReference>
<dbReference type="OrthoDB" id="9765164at2"/>
<dbReference type="PANTHER" id="PTHR32071">
    <property type="entry name" value="TRANSCRIPTIONAL REGULATORY PROTEIN"/>
    <property type="match status" value="1"/>
</dbReference>
<dbReference type="InterPro" id="IPR003593">
    <property type="entry name" value="AAA+_ATPase"/>
</dbReference>
<evidence type="ECO:0000313" key="6">
    <source>
        <dbReference type="EMBL" id="OBY11444.1"/>
    </source>
</evidence>
<dbReference type="eggNOG" id="COG1221">
    <property type="taxonomic scope" value="Bacteria"/>
</dbReference>
<evidence type="ECO:0000313" key="7">
    <source>
        <dbReference type="Proteomes" id="UP000092714"/>
    </source>
</evidence>
<evidence type="ECO:0000256" key="1">
    <source>
        <dbReference type="ARBA" id="ARBA00022741"/>
    </source>
</evidence>
<dbReference type="GeneID" id="42777763"/>
<feature type="domain" description="PRD" evidence="5">
    <location>
        <begin position="429"/>
        <end position="527"/>
    </location>
</feature>
<dbReference type="PANTHER" id="PTHR32071:SF38">
    <property type="entry name" value="PSP OPERON TRANSCRIPTIONAL ACTIVATOR"/>
    <property type="match status" value="1"/>
</dbReference>
<comment type="caution">
    <text evidence="6">The sequence shown here is derived from an EMBL/GenBank/DDBJ whole genome shotgun (WGS) entry which is preliminary data.</text>
</comment>
<keyword evidence="3" id="KW-0238">DNA-binding</keyword>
<protein>
    <submittedName>
        <fullName evidence="6">Uncharacterized protein</fullName>
    </submittedName>
</protein>
<dbReference type="SUPFAM" id="SSF52540">
    <property type="entry name" value="P-loop containing nucleoside triphosphate hydrolases"/>
    <property type="match status" value="1"/>
</dbReference>
<evidence type="ECO:0000256" key="2">
    <source>
        <dbReference type="ARBA" id="ARBA00022840"/>
    </source>
</evidence>
<dbReference type="Pfam" id="PF00158">
    <property type="entry name" value="Sigma54_activat"/>
    <property type="match status" value="1"/>
</dbReference>
<dbReference type="InterPro" id="IPR002078">
    <property type="entry name" value="Sigma_54_int"/>
</dbReference>
<dbReference type="CDD" id="cd00009">
    <property type="entry name" value="AAA"/>
    <property type="match status" value="1"/>
</dbReference>
<reference evidence="6 7" key="1">
    <citation type="submission" date="2016-06" db="EMBL/GenBank/DDBJ databases">
        <authorList>
            <person name="Kjaerup R.B."/>
            <person name="Dalgaard T.S."/>
            <person name="Juul-Madsen H.R."/>
        </authorList>
    </citation>
    <scope>NUCLEOTIDE SEQUENCE [LARGE SCALE GENOMIC DNA]</scope>
    <source>
        <strain evidence="6 7">373-A1</strain>
    </source>
</reference>
<dbReference type="InterPro" id="IPR036634">
    <property type="entry name" value="PRD_sf"/>
</dbReference>
<dbReference type="GO" id="GO:0003677">
    <property type="term" value="F:DNA binding"/>
    <property type="evidence" value="ECO:0007669"/>
    <property type="project" value="UniProtKB-KW"/>
</dbReference>
<name>A0A174V991_9CLOT</name>
<sequence length="527" mass="60603">MKRIDLVYNSLKDLDKGEGISTIELSEYLNLERSNVSKDLNNLVKNGMVFKNNSRPVRYFFNNPNTNDLTHKSSLDNLCYLSPSLSEAVKLAKTAILYPPNGMDSLIIGDTGVGKSMLAKLMHEYFNSLDNTKDIPFVHFNCSDYSNNPQLLSSQLFGVKKGTYTGATEDRKGVIEEADGGILFLDEIHNLPKEGQEMLFVYMDTGYFRRFGEVSKKIKSSARIICATNKDINASLLDTFIRRIPVKIYLPSLEDRFIEERLTLIERFIKDESLRLNKPILVSKNSMIALLSYNCPYNVGQLKSDIKLAVANAYSDYFIHHKKQIKINSPDLQKDIKSSLLSPKEDALRLVDLMADTDGYFIYDKNSQITSHSFLKQKQTILLSYKEFMTAISIKIANNKELDIHQIREDFTKYFKAVIDNGTSYNFYFHPSAYEDLTNGIFKENPELKFSFTDDIIKNFFSIHVDMIYDRIDFIQYSPTNSISKLKINYPEYYSIANNIKGLIEKYYNVNLSETELLFLIIFIMCC</sequence>
<keyword evidence="7" id="KW-1185">Reference proteome</keyword>
<dbReference type="Gene3D" id="1.10.1790.10">
    <property type="entry name" value="PRD domain"/>
    <property type="match status" value="1"/>
</dbReference>
<evidence type="ECO:0000259" key="5">
    <source>
        <dbReference type="PROSITE" id="PS51372"/>
    </source>
</evidence>
<dbReference type="AlphaFoldDB" id="A0A174V991"/>
<dbReference type="InterPro" id="IPR027417">
    <property type="entry name" value="P-loop_NTPase"/>
</dbReference>
<dbReference type="InterPro" id="IPR025943">
    <property type="entry name" value="Sigma_54_int_dom_ATP-bd_2"/>
</dbReference>
<dbReference type="EMBL" id="MAPZ01000014">
    <property type="protein sequence ID" value="OBY11444.1"/>
    <property type="molecule type" value="Genomic_DNA"/>
</dbReference>
<proteinExistence type="predicted"/>
<keyword evidence="1" id="KW-0547">Nucleotide-binding</keyword>
<evidence type="ECO:0000256" key="3">
    <source>
        <dbReference type="ARBA" id="ARBA00023125"/>
    </source>
</evidence>
<accession>A0A174V991</accession>
<dbReference type="PROSITE" id="PS51372">
    <property type="entry name" value="PRD_2"/>
    <property type="match status" value="1"/>
</dbReference>
<dbReference type="Proteomes" id="UP000092714">
    <property type="component" value="Unassembled WGS sequence"/>
</dbReference>
<dbReference type="PROSITE" id="PS50045">
    <property type="entry name" value="SIGMA54_INTERACT_4"/>
    <property type="match status" value="1"/>
</dbReference>
<dbReference type="SUPFAM" id="SSF63520">
    <property type="entry name" value="PTS-regulatory domain, PRD"/>
    <property type="match status" value="1"/>
</dbReference>